<organism evidence="2 3">
    <name type="scientific">Enterococcus thailandicus</name>
    <dbReference type="NCBI Taxonomy" id="417368"/>
    <lineage>
        <taxon>Bacteria</taxon>
        <taxon>Bacillati</taxon>
        <taxon>Bacillota</taxon>
        <taxon>Bacilli</taxon>
        <taxon>Lactobacillales</taxon>
        <taxon>Enterococcaceae</taxon>
        <taxon>Enterococcus</taxon>
    </lineage>
</organism>
<accession>A0A179ETR4</accession>
<evidence type="ECO:0008006" key="5">
    <source>
        <dbReference type="Google" id="ProtNLM"/>
    </source>
</evidence>
<keyword evidence="3" id="KW-1185">Reference proteome</keyword>
<dbReference type="RefSeq" id="WP_067481896.1">
    <property type="nucleotide sequence ID" value="NZ_BJUG01000002.1"/>
</dbReference>
<gene>
    <name evidence="2" type="ORF">A6E74_02660</name>
    <name evidence="1" type="ORF">ETH01_06120</name>
</gene>
<dbReference type="EMBL" id="BJUG01000002">
    <property type="protein sequence ID" value="GEK36325.1"/>
    <property type="molecule type" value="Genomic_DNA"/>
</dbReference>
<dbReference type="Proteomes" id="UP000078516">
    <property type="component" value="Unassembled WGS sequence"/>
</dbReference>
<evidence type="ECO:0000313" key="2">
    <source>
        <dbReference type="EMBL" id="OAQ56330.1"/>
    </source>
</evidence>
<dbReference type="AlphaFoldDB" id="A0A179ETR4"/>
<sequence length="100" mass="11703">MKKKICFVLAVDGGLSYSALPIGLRNQQHLKEFFSKDYDVSLNYLRDKEQVDYLIVPRQLAPFINEKKLPIIEVPSNLFVIKDYQGIKAIIDYYFKLEDE</sequence>
<dbReference type="EMBL" id="LWMN01000010">
    <property type="protein sequence ID" value="OAQ56330.1"/>
    <property type="molecule type" value="Genomic_DNA"/>
</dbReference>
<comment type="caution">
    <text evidence="2">The sequence shown here is derived from an EMBL/GenBank/DDBJ whole genome shotgun (WGS) entry which is preliminary data.</text>
</comment>
<dbReference type="PATRIC" id="fig|417368.6.peg.1057"/>
<dbReference type="Proteomes" id="UP000321361">
    <property type="component" value="Unassembled WGS sequence"/>
</dbReference>
<reference evidence="2 3" key="1">
    <citation type="submission" date="2016-04" db="EMBL/GenBank/DDBJ databases">
        <title>Draft genome of an Enterococcus thailandicus strain isolated from bovine feces.</title>
        <authorList>
            <person name="Beukers A.G."/>
            <person name="Zaheer R."/>
            <person name="Goji N."/>
            <person name="Cook S.R."/>
            <person name="Amoako K."/>
            <person name="Chaves A.V."/>
            <person name="Ward M.P."/>
            <person name="Mcallister T.A."/>
        </authorList>
    </citation>
    <scope>NUCLEOTIDE SEQUENCE [LARGE SCALE GENOMIC DNA]</scope>
    <source>
        <strain evidence="2 3">F0711D 46</strain>
    </source>
</reference>
<reference evidence="1 4" key="2">
    <citation type="submission" date="2019-07" db="EMBL/GenBank/DDBJ databases">
        <title>Whole genome shotgun sequence of Enterococcus thailandicus NBRC 101867.</title>
        <authorList>
            <person name="Hosoyama A."/>
            <person name="Uohara A."/>
            <person name="Ohji S."/>
            <person name="Ichikawa N."/>
        </authorList>
    </citation>
    <scope>NUCLEOTIDE SEQUENCE [LARGE SCALE GENOMIC DNA]</scope>
    <source>
        <strain evidence="1 4">NBRC 101867</strain>
    </source>
</reference>
<proteinExistence type="predicted"/>
<evidence type="ECO:0000313" key="1">
    <source>
        <dbReference type="EMBL" id="GEK36325.1"/>
    </source>
</evidence>
<evidence type="ECO:0000313" key="3">
    <source>
        <dbReference type="Proteomes" id="UP000078516"/>
    </source>
</evidence>
<dbReference type="OrthoDB" id="2191604at2"/>
<evidence type="ECO:0000313" key="4">
    <source>
        <dbReference type="Proteomes" id="UP000321361"/>
    </source>
</evidence>
<name>A0A179ETR4_ENTTH</name>
<protein>
    <recommendedName>
        <fullName evidence="5">PTS EIIB type-3 domain-containing protein</fullName>
    </recommendedName>
</protein>